<feature type="compositionally biased region" description="Basic and acidic residues" evidence="1">
    <location>
        <begin position="184"/>
        <end position="196"/>
    </location>
</feature>
<proteinExistence type="predicted"/>
<dbReference type="Proteomes" id="UP001607303">
    <property type="component" value="Unassembled WGS sequence"/>
</dbReference>
<comment type="caution">
    <text evidence="2">The sequence shown here is derived from an EMBL/GenBank/DDBJ whole genome shotgun (WGS) entry which is preliminary data.</text>
</comment>
<dbReference type="AlphaFoldDB" id="A0ABD2C2K5"/>
<reference evidence="2 3" key="1">
    <citation type="journal article" date="2024" name="Ann. Entomol. Soc. Am.">
        <title>Genomic analyses of the southern and eastern yellowjacket wasps (Hymenoptera: Vespidae) reveal evolutionary signatures of social life.</title>
        <authorList>
            <person name="Catto M.A."/>
            <person name="Caine P.B."/>
            <person name="Orr S.E."/>
            <person name="Hunt B.G."/>
            <person name="Goodisman M.A.D."/>
        </authorList>
    </citation>
    <scope>NUCLEOTIDE SEQUENCE [LARGE SCALE GENOMIC DNA]</scope>
    <source>
        <strain evidence="2">232</strain>
        <tissue evidence="2">Head and thorax</tissue>
    </source>
</reference>
<keyword evidence="3" id="KW-1185">Reference proteome</keyword>
<dbReference type="EMBL" id="JAYRBN010000061">
    <property type="protein sequence ID" value="KAL2739276.1"/>
    <property type="molecule type" value="Genomic_DNA"/>
</dbReference>
<protein>
    <submittedName>
        <fullName evidence="2">Uncharacterized protein</fullName>
    </submittedName>
</protein>
<evidence type="ECO:0000313" key="2">
    <source>
        <dbReference type="EMBL" id="KAL2739276.1"/>
    </source>
</evidence>
<feature type="compositionally biased region" description="Polar residues" evidence="1">
    <location>
        <begin position="49"/>
        <end position="73"/>
    </location>
</feature>
<name>A0ABD2C2K5_VESMC</name>
<feature type="compositionally biased region" description="Polar residues" evidence="1">
    <location>
        <begin position="85"/>
        <end position="95"/>
    </location>
</feature>
<evidence type="ECO:0000313" key="3">
    <source>
        <dbReference type="Proteomes" id="UP001607303"/>
    </source>
</evidence>
<sequence length="237" mass="26957">MLPSRRVTSAKRRGKDLSEMERRKGEKFRRDGDGVIRAPQEAYLGRIENGSTSSSSRGETNFELFSSSSTGVSQRLFFIVRQRPRFSSENSTSNESPREADDDEEEEEEEEEEEKEKGPVKKDRGPESHLGSISVRDQGVYEKRMESEKNFDWTSEERLEYETLTSEKGPGRVDESYAPLRGHSATDRSSTNEDPKSKVLLQAMRNESSTIDSFVDNRNNKLINFVAGVVVEFNLVV</sequence>
<feature type="compositionally biased region" description="Acidic residues" evidence="1">
    <location>
        <begin position="100"/>
        <end position="114"/>
    </location>
</feature>
<accession>A0ABD2C2K5</accession>
<organism evidence="2 3">
    <name type="scientific">Vespula maculifrons</name>
    <name type="common">Eastern yellow jacket</name>
    <name type="synonym">Wasp</name>
    <dbReference type="NCBI Taxonomy" id="7453"/>
    <lineage>
        <taxon>Eukaryota</taxon>
        <taxon>Metazoa</taxon>
        <taxon>Ecdysozoa</taxon>
        <taxon>Arthropoda</taxon>
        <taxon>Hexapoda</taxon>
        <taxon>Insecta</taxon>
        <taxon>Pterygota</taxon>
        <taxon>Neoptera</taxon>
        <taxon>Endopterygota</taxon>
        <taxon>Hymenoptera</taxon>
        <taxon>Apocrita</taxon>
        <taxon>Aculeata</taxon>
        <taxon>Vespoidea</taxon>
        <taxon>Vespidae</taxon>
        <taxon>Vespinae</taxon>
        <taxon>Vespula</taxon>
    </lineage>
</organism>
<evidence type="ECO:0000256" key="1">
    <source>
        <dbReference type="SAM" id="MobiDB-lite"/>
    </source>
</evidence>
<gene>
    <name evidence="2" type="ORF">V1477_010665</name>
</gene>
<feature type="compositionally biased region" description="Basic and acidic residues" evidence="1">
    <location>
        <begin position="15"/>
        <end position="34"/>
    </location>
</feature>
<feature type="region of interest" description="Disordered" evidence="1">
    <location>
        <begin position="1"/>
        <end position="196"/>
    </location>
</feature>
<feature type="compositionally biased region" description="Basic and acidic residues" evidence="1">
    <location>
        <begin position="115"/>
        <end position="127"/>
    </location>
</feature>
<feature type="compositionally biased region" description="Basic and acidic residues" evidence="1">
    <location>
        <begin position="139"/>
        <end position="161"/>
    </location>
</feature>